<gene>
    <name evidence="1" type="ORF">CRP361_gp34</name>
</gene>
<keyword evidence="2" id="KW-1185">Reference proteome</keyword>
<name>A0AAX3ZX78_9CAUD</name>
<dbReference type="EMBL" id="OR420750">
    <property type="protein sequence ID" value="WMM95652.1"/>
    <property type="molecule type" value="Genomic_DNA"/>
</dbReference>
<dbReference type="Pfam" id="PF25675">
    <property type="entry name" value="Phage_nozzle"/>
    <property type="match status" value="1"/>
</dbReference>
<organism evidence="1 2">
    <name type="scientific">Roseobacter phage CRP-361</name>
    <dbReference type="NCBI Taxonomy" id="3072848"/>
    <lineage>
        <taxon>Viruses</taxon>
        <taxon>Duplodnaviria</taxon>
        <taxon>Heunggongvirae</taxon>
        <taxon>Uroviricota</taxon>
        <taxon>Caudoviricetes</taxon>
        <taxon>Autographivirales</taxon>
        <taxon>Autographivirales incertae sedis</taxon>
        <taxon>Dynamenevirus</taxon>
        <taxon>Dynamenevirus CRP361</taxon>
    </lineage>
</organism>
<dbReference type="InterPro" id="IPR058003">
    <property type="entry name" value="Phage_gp12"/>
</dbReference>
<accession>A0AAX3ZX78</accession>
<proteinExistence type="predicted"/>
<sequence length="784" mass="85982">MGMISSAIPNLVQGVSQQSPALRLSSQAELQVNAFPSLVEGLQKRPPLEHVATISNTTTTGSFTHLINRDVNERYFVFINASNAIEIYDLAGNQKTVTYPDGTSYLNSTSPATDFRAVTVADYTFIVNSTKTVAMEPALTPLYPYTGLVAVKQGDYNQRFTIFIDGVQAADITTSATDQVQTRTDDIASRLAAAVNGQAGLNARADGSTVVIYKDGNAQFDLATYDSLGDEGLSPTVGTVQRFDELPAKAPHGYVAHVQGDQTNDFDDYYVKFESDNAGQTEVADGTWIEWVKPNITYQLDASTMPHLLIRQSDGSFTFEEADWGDRAVGDLISNSNPSFVDRKIADVFFFQNRLGILAGENVVMSRTSDYFDFFAQTARTLLDSERIDVAASHTKVSTLKHAIPFDRKLLLFSDQTQFILKGADFITPKNTSISQTTEYEASTTAKPASAGSVVFFPAKRGGFTSVREYYVIDDTDRSDAQDVTSHVAKYVPDGVYKMSASTGENALAVLTNQDDDTLYLYKYHFAGREKVQSAWFKYTLTGCSILSAEFIESALYIVANKSGHTVLFQIHFDAGRFDVDQSYVTRLDFRLTESKVTASYNAGNNQTTLVTPYPLTDPVVVTRGALQGTILDNVSVSGSTIVVAGDKTSTEFYVGERYTMTYEFSEPTLKEPTATGGRVSIAGGRLQIKHWLLRYQDSGDFKVKTEVKGSSNVQSFDFTGRIIGGGANLLGTTTLTSGDFKFPVMSKADRLKVTIESDSHLPCQFLSAEWEGNMHLRSRRVNG</sequence>
<evidence type="ECO:0000313" key="2">
    <source>
        <dbReference type="Proteomes" id="UP001304635"/>
    </source>
</evidence>
<reference evidence="1 2" key="1">
    <citation type="submission" date="2023-08" db="EMBL/GenBank/DDBJ databases">
        <authorList>
            <person name="Du S."/>
            <person name="Wu Z."/>
            <person name="Wu Y."/>
            <person name="Yang M."/>
            <person name="Shao J."/>
            <person name="Liu H."/>
            <person name="Zhao Y."/>
            <person name="Zhang Z."/>
        </authorList>
    </citation>
    <scope>NUCLEOTIDE SEQUENCE [LARGE SCALE GENOMIC DNA]</scope>
</reference>
<dbReference type="Proteomes" id="UP001304635">
    <property type="component" value="Segment"/>
</dbReference>
<protein>
    <submittedName>
        <fullName evidence="1">Tail tubular protein B</fullName>
    </submittedName>
</protein>
<evidence type="ECO:0000313" key="1">
    <source>
        <dbReference type="EMBL" id="WMM95652.1"/>
    </source>
</evidence>